<reference evidence="1" key="1">
    <citation type="submission" date="2020-03" db="EMBL/GenBank/DDBJ databases">
        <authorList>
            <person name="Weist P."/>
        </authorList>
    </citation>
    <scope>NUCLEOTIDE SEQUENCE</scope>
</reference>
<dbReference type="EMBL" id="CADEAL010000755">
    <property type="protein sequence ID" value="CAB1424782.1"/>
    <property type="molecule type" value="Genomic_DNA"/>
</dbReference>
<organism evidence="1 2">
    <name type="scientific">Pleuronectes platessa</name>
    <name type="common">European plaice</name>
    <dbReference type="NCBI Taxonomy" id="8262"/>
    <lineage>
        <taxon>Eukaryota</taxon>
        <taxon>Metazoa</taxon>
        <taxon>Chordata</taxon>
        <taxon>Craniata</taxon>
        <taxon>Vertebrata</taxon>
        <taxon>Euteleostomi</taxon>
        <taxon>Actinopterygii</taxon>
        <taxon>Neopterygii</taxon>
        <taxon>Teleostei</taxon>
        <taxon>Neoteleostei</taxon>
        <taxon>Acanthomorphata</taxon>
        <taxon>Carangaria</taxon>
        <taxon>Pleuronectiformes</taxon>
        <taxon>Pleuronectoidei</taxon>
        <taxon>Pleuronectidae</taxon>
        <taxon>Pleuronectes</taxon>
    </lineage>
</organism>
<name>A0A9N7U699_PLEPL</name>
<proteinExistence type="predicted"/>
<accession>A0A9N7U699</accession>
<evidence type="ECO:0000313" key="2">
    <source>
        <dbReference type="Proteomes" id="UP001153269"/>
    </source>
</evidence>
<protein>
    <submittedName>
        <fullName evidence="1">Uncharacterized protein</fullName>
    </submittedName>
</protein>
<sequence>MPAGRPAFKSKALYAAHFQLLHEKEKRLESVLIRLLRPPLRVQTWVSTVSRRDGRTHRRTGTQGHLRLQRMKSKHGAEAHRPFTTSSPRVWTVFMTGHNVRVCVRRDAVRQPGYCFYCDTLRGWIPLFWLTERLP</sequence>
<comment type="caution">
    <text evidence="1">The sequence shown here is derived from an EMBL/GenBank/DDBJ whole genome shotgun (WGS) entry which is preliminary data.</text>
</comment>
<gene>
    <name evidence="1" type="ORF">PLEPLA_LOCUS12710</name>
</gene>
<dbReference type="Proteomes" id="UP001153269">
    <property type="component" value="Unassembled WGS sequence"/>
</dbReference>
<keyword evidence="2" id="KW-1185">Reference proteome</keyword>
<evidence type="ECO:0000313" key="1">
    <source>
        <dbReference type="EMBL" id="CAB1424782.1"/>
    </source>
</evidence>
<dbReference type="AlphaFoldDB" id="A0A9N7U699"/>